<dbReference type="EMBL" id="BAAAGE010000002">
    <property type="protein sequence ID" value="GAA0722363.1"/>
    <property type="molecule type" value="Genomic_DNA"/>
</dbReference>
<comment type="caution">
    <text evidence="7">The sequence shown here is derived from an EMBL/GenBank/DDBJ whole genome shotgun (WGS) entry which is preliminary data.</text>
</comment>
<evidence type="ECO:0000256" key="2">
    <source>
        <dbReference type="ARBA" id="ARBA00009533"/>
    </source>
</evidence>
<dbReference type="InterPro" id="IPR010977">
    <property type="entry name" value="Aromatic_deC"/>
</dbReference>
<evidence type="ECO:0000256" key="5">
    <source>
        <dbReference type="ARBA" id="ARBA00023239"/>
    </source>
</evidence>
<organism evidence="7 8">
    <name type="scientific">Aquimarina litoralis</name>
    <dbReference type="NCBI Taxonomy" id="584605"/>
    <lineage>
        <taxon>Bacteria</taxon>
        <taxon>Pseudomonadati</taxon>
        <taxon>Bacteroidota</taxon>
        <taxon>Flavobacteriia</taxon>
        <taxon>Flavobacteriales</taxon>
        <taxon>Flavobacteriaceae</taxon>
        <taxon>Aquimarina</taxon>
    </lineage>
</organism>
<dbReference type="Gene3D" id="3.90.1150.170">
    <property type="match status" value="1"/>
</dbReference>
<evidence type="ECO:0000256" key="6">
    <source>
        <dbReference type="RuleBase" id="RU000382"/>
    </source>
</evidence>
<keyword evidence="4 6" id="KW-0663">Pyridoxal phosphate</keyword>
<sequence>MKEAIFLEESLKKIYDPSDFREIGHQLVDMLADHLEQVQSDSDIPVIKYRNPEEELSYWKNDLSSGSSMMDFYKEILDRSIHVHHPRYMGHQVAVPSVISSLSGLVTDLLSNGTGVYEMGMASNALERIVTDFVSQKIGYGTDAAGFLTSGGTLANLTALLAARKAKAPGLVWEEGHQENLAVLVSEEAHYCIDRAARILGFGAKGIIKVPTNSSFQIDVNVIEEYLEKAEQDGLVVIAIVGCASSTATGSYDDLAALAEIATKHNLWFHVDGAHGAGVVFSEKYKHLAKGIDQADSVVIDFHKMLLTPSLNTALLFKQGEESYKTFEQRAQYLWDSQQSREWYNSGKRTFECTKLMMSLKAYSIIKMYGEDVFEKNINRLYDQGKVFAQIIRNRDGFELLMEPEANILNFRYLKFSDSDLNANNSKIREVLLQSGKFYIVQTMINEQRYLRTSIMNPLTKEEDFEALLDEIEIIAKSL</sequence>
<proteinExistence type="inferred from homology"/>
<dbReference type="GO" id="GO:0008483">
    <property type="term" value="F:transaminase activity"/>
    <property type="evidence" value="ECO:0007669"/>
    <property type="project" value="UniProtKB-KW"/>
</dbReference>
<dbReference type="InterPro" id="IPR002129">
    <property type="entry name" value="PyrdxlP-dep_de-COase"/>
</dbReference>
<dbReference type="PRINTS" id="PR00800">
    <property type="entry name" value="YHDCRBOXLASE"/>
</dbReference>
<name>A0ABN1IVS9_9FLAO</name>
<dbReference type="RefSeq" id="WP_343912613.1">
    <property type="nucleotide sequence ID" value="NZ_BAAAGE010000002.1"/>
</dbReference>
<keyword evidence="7" id="KW-0808">Transferase</keyword>
<dbReference type="SUPFAM" id="SSF53383">
    <property type="entry name" value="PLP-dependent transferases"/>
    <property type="match status" value="1"/>
</dbReference>
<evidence type="ECO:0000313" key="8">
    <source>
        <dbReference type="Proteomes" id="UP001501758"/>
    </source>
</evidence>
<dbReference type="InterPro" id="IPR015421">
    <property type="entry name" value="PyrdxlP-dep_Trfase_major"/>
</dbReference>
<gene>
    <name evidence="7" type="ORF">GCM10009430_24700</name>
</gene>
<dbReference type="Proteomes" id="UP001501758">
    <property type="component" value="Unassembled WGS sequence"/>
</dbReference>
<keyword evidence="8" id="KW-1185">Reference proteome</keyword>
<dbReference type="PANTHER" id="PTHR45677">
    <property type="entry name" value="GLUTAMATE DECARBOXYLASE-RELATED"/>
    <property type="match status" value="1"/>
</dbReference>
<protein>
    <submittedName>
        <fullName evidence="7">Aspartate aminotransferase family protein</fullName>
    </submittedName>
</protein>
<evidence type="ECO:0000256" key="1">
    <source>
        <dbReference type="ARBA" id="ARBA00001933"/>
    </source>
</evidence>
<keyword evidence="3" id="KW-0210">Decarboxylase</keyword>
<keyword evidence="5 6" id="KW-0456">Lyase</keyword>
<dbReference type="Gene3D" id="3.40.640.10">
    <property type="entry name" value="Type I PLP-dependent aspartate aminotransferase-like (Major domain)"/>
    <property type="match status" value="1"/>
</dbReference>
<reference evidence="7 8" key="1">
    <citation type="journal article" date="2019" name="Int. J. Syst. Evol. Microbiol.">
        <title>The Global Catalogue of Microorganisms (GCM) 10K type strain sequencing project: providing services to taxonomists for standard genome sequencing and annotation.</title>
        <authorList>
            <consortium name="The Broad Institute Genomics Platform"/>
            <consortium name="The Broad Institute Genome Sequencing Center for Infectious Disease"/>
            <person name="Wu L."/>
            <person name="Ma J."/>
        </authorList>
    </citation>
    <scope>NUCLEOTIDE SEQUENCE [LARGE SCALE GENOMIC DNA]</scope>
    <source>
        <strain evidence="7 8">JCM 15974</strain>
    </source>
</reference>
<comment type="similarity">
    <text evidence="2 6">Belongs to the group II decarboxylase family.</text>
</comment>
<dbReference type="PANTHER" id="PTHR45677:SF8">
    <property type="entry name" value="CYSTEINE SULFINIC ACID DECARBOXYLASE"/>
    <property type="match status" value="1"/>
</dbReference>
<dbReference type="InterPro" id="IPR015424">
    <property type="entry name" value="PyrdxlP-dep_Trfase"/>
</dbReference>
<comment type="cofactor">
    <cofactor evidence="1 6">
        <name>pyridoxal 5'-phosphate</name>
        <dbReference type="ChEBI" id="CHEBI:597326"/>
    </cofactor>
</comment>
<accession>A0ABN1IVS9</accession>
<evidence type="ECO:0000256" key="4">
    <source>
        <dbReference type="ARBA" id="ARBA00022898"/>
    </source>
</evidence>
<keyword evidence="7" id="KW-0032">Aminotransferase</keyword>
<evidence type="ECO:0000256" key="3">
    <source>
        <dbReference type="ARBA" id="ARBA00022793"/>
    </source>
</evidence>
<evidence type="ECO:0000313" key="7">
    <source>
        <dbReference type="EMBL" id="GAA0722363.1"/>
    </source>
</evidence>
<dbReference type="Pfam" id="PF00282">
    <property type="entry name" value="Pyridoxal_deC"/>
    <property type="match status" value="1"/>
</dbReference>